<evidence type="ECO:0000256" key="1">
    <source>
        <dbReference type="ARBA" id="ARBA00004651"/>
    </source>
</evidence>
<feature type="transmembrane region" description="Helical" evidence="9">
    <location>
        <begin position="266"/>
        <end position="284"/>
    </location>
</feature>
<evidence type="ECO:0000256" key="9">
    <source>
        <dbReference type="SAM" id="Phobius"/>
    </source>
</evidence>
<feature type="transmembrane region" description="Helical" evidence="9">
    <location>
        <begin position="233"/>
        <end position="254"/>
    </location>
</feature>
<dbReference type="SUPFAM" id="SSF81345">
    <property type="entry name" value="ABC transporter involved in vitamin B12 uptake, BtuC"/>
    <property type="match status" value="1"/>
</dbReference>
<feature type="transmembrane region" description="Helical" evidence="9">
    <location>
        <begin position="6"/>
        <end position="30"/>
    </location>
</feature>
<keyword evidence="3 8" id="KW-0813">Transport</keyword>
<feature type="transmembrane region" description="Helical" evidence="9">
    <location>
        <begin position="145"/>
        <end position="164"/>
    </location>
</feature>
<evidence type="ECO:0000256" key="2">
    <source>
        <dbReference type="ARBA" id="ARBA00008034"/>
    </source>
</evidence>
<sequence>MNWTSIDTWIVVTGVLCAMACALPGCFLVLRKMSMMGDAISHAVLPGLAIAFLVGGSRASLPMFLGAAITGVLTAIFTQWIGRFANVDRGAAMGVVFTTLFAIGLVLIVQAANHVDLDPGCVLYGAIEFTPLDTVKIGSFELPRAAAVNGGVLLFNAGIIALLYKELKLSAFDPALAETLGFSSSFLHYLLMTMVAVTTVAAFESVGSIIVIAMLIVPAATAQLLTRHLLPMLLLGVVLAAASAVLGHLGAIILPPLVGFESTTTSGMMAFAAGLIFLLAWIFAPREGLLTRRFGKLEAPEPNL</sequence>
<keyword evidence="5 8" id="KW-0812">Transmembrane</keyword>
<dbReference type="InterPro" id="IPR037294">
    <property type="entry name" value="ABC_BtuC-like"/>
</dbReference>
<dbReference type="Proteomes" id="UP000501812">
    <property type="component" value="Chromosome"/>
</dbReference>
<feature type="transmembrane region" description="Helical" evidence="9">
    <location>
        <begin position="63"/>
        <end position="82"/>
    </location>
</feature>
<organism evidence="10 11">
    <name type="scientific">Luteolibacter luteus</name>
    <dbReference type="NCBI Taxonomy" id="2728835"/>
    <lineage>
        <taxon>Bacteria</taxon>
        <taxon>Pseudomonadati</taxon>
        <taxon>Verrucomicrobiota</taxon>
        <taxon>Verrucomicrobiia</taxon>
        <taxon>Verrucomicrobiales</taxon>
        <taxon>Verrucomicrobiaceae</taxon>
        <taxon>Luteolibacter</taxon>
    </lineage>
</organism>
<feature type="transmembrane region" description="Helical" evidence="9">
    <location>
        <begin position="209"/>
        <end position="226"/>
    </location>
</feature>
<evidence type="ECO:0000256" key="8">
    <source>
        <dbReference type="RuleBase" id="RU003943"/>
    </source>
</evidence>
<comment type="subcellular location">
    <subcellularLocation>
        <location evidence="1 8">Cell membrane</location>
        <topology evidence="1 8">Multi-pass membrane protein</topology>
    </subcellularLocation>
</comment>
<accession>A0A858RQ82</accession>
<proteinExistence type="inferred from homology"/>
<dbReference type="Gene3D" id="1.10.3470.10">
    <property type="entry name" value="ABC transporter involved in vitamin B12 uptake, BtuC"/>
    <property type="match status" value="1"/>
</dbReference>
<dbReference type="KEGG" id="luo:HHL09_23835"/>
<evidence type="ECO:0000256" key="3">
    <source>
        <dbReference type="ARBA" id="ARBA00022448"/>
    </source>
</evidence>
<name>A0A858RQ82_9BACT</name>
<evidence type="ECO:0000313" key="11">
    <source>
        <dbReference type="Proteomes" id="UP000501812"/>
    </source>
</evidence>
<evidence type="ECO:0000256" key="4">
    <source>
        <dbReference type="ARBA" id="ARBA00022475"/>
    </source>
</evidence>
<comment type="similarity">
    <text evidence="2 8">Belongs to the ABC-3 integral membrane protein family.</text>
</comment>
<dbReference type="GO" id="GO:0043190">
    <property type="term" value="C:ATP-binding cassette (ABC) transporter complex"/>
    <property type="evidence" value="ECO:0007669"/>
    <property type="project" value="InterPro"/>
</dbReference>
<dbReference type="EMBL" id="CP051774">
    <property type="protein sequence ID" value="QJE98684.1"/>
    <property type="molecule type" value="Genomic_DNA"/>
</dbReference>
<evidence type="ECO:0000256" key="5">
    <source>
        <dbReference type="ARBA" id="ARBA00022692"/>
    </source>
</evidence>
<dbReference type="RefSeq" id="WP_169457171.1">
    <property type="nucleotide sequence ID" value="NZ_CP051774.1"/>
</dbReference>
<keyword evidence="7 9" id="KW-0472">Membrane</keyword>
<dbReference type="InterPro" id="IPR001626">
    <property type="entry name" value="ABC_TroCD"/>
</dbReference>
<keyword evidence="4" id="KW-1003">Cell membrane</keyword>
<evidence type="ECO:0000256" key="7">
    <source>
        <dbReference type="ARBA" id="ARBA00023136"/>
    </source>
</evidence>
<protein>
    <submittedName>
        <fullName evidence="10">Metal ABC transporter permease</fullName>
    </submittedName>
</protein>
<dbReference type="CDD" id="cd06550">
    <property type="entry name" value="TM_ABC_iron-siderophores_like"/>
    <property type="match status" value="1"/>
</dbReference>
<feature type="transmembrane region" description="Helical" evidence="9">
    <location>
        <begin position="39"/>
        <end position="57"/>
    </location>
</feature>
<evidence type="ECO:0000313" key="10">
    <source>
        <dbReference type="EMBL" id="QJE98684.1"/>
    </source>
</evidence>
<dbReference type="GO" id="GO:0010043">
    <property type="term" value="P:response to zinc ion"/>
    <property type="evidence" value="ECO:0007669"/>
    <property type="project" value="TreeGrafter"/>
</dbReference>
<gene>
    <name evidence="10" type="ORF">HHL09_23835</name>
</gene>
<reference evidence="10 11" key="1">
    <citation type="submission" date="2020-04" db="EMBL/GenBank/DDBJ databases">
        <title>Luteolibacter sp. G-1-1-1 isolated from soil.</title>
        <authorList>
            <person name="Dahal R.H."/>
        </authorList>
    </citation>
    <scope>NUCLEOTIDE SEQUENCE [LARGE SCALE GENOMIC DNA]</scope>
    <source>
        <strain evidence="10 11">G-1-1-1</strain>
    </source>
</reference>
<evidence type="ECO:0000256" key="6">
    <source>
        <dbReference type="ARBA" id="ARBA00022989"/>
    </source>
</evidence>
<dbReference type="PANTHER" id="PTHR30477">
    <property type="entry name" value="ABC-TRANSPORTER METAL-BINDING PROTEIN"/>
    <property type="match status" value="1"/>
</dbReference>
<dbReference type="PANTHER" id="PTHR30477:SF8">
    <property type="entry name" value="METAL TRANSPORT SYSTEM MEMBRANE PROTEIN CT_070-RELATED"/>
    <property type="match status" value="1"/>
</dbReference>
<dbReference type="GO" id="GO:0055085">
    <property type="term" value="P:transmembrane transport"/>
    <property type="evidence" value="ECO:0007669"/>
    <property type="project" value="InterPro"/>
</dbReference>
<keyword evidence="11" id="KW-1185">Reference proteome</keyword>
<dbReference type="AlphaFoldDB" id="A0A858RQ82"/>
<feature type="transmembrane region" description="Helical" evidence="9">
    <location>
        <begin position="185"/>
        <end position="203"/>
    </location>
</feature>
<dbReference type="Pfam" id="PF00950">
    <property type="entry name" value="ABC-3"/>
    <property type="match status" value="1"/>
</dbReference>
<feature type="transmembrane region" description="Helical" evidence="9">
    <location>
        <begin position="94"/>
        <end position="112"/>
    </location>
</feature>
<keyword evidence="6 9" id="KW-1133">Transmembrane helix</keyword>